<name>A0A1W1ZMN1_9FIRM</name>
<sequence length="125" mass="13665">MHFPENLQYSESHEWVSFSEDKTALVGLTDYAQHELGDLVFVTLPEEGDGVTAGDPFGEVESVKAVSEVLSPVTGVVLEINVALQDSPASINESPYEAWFVRVGEITGKVRLMNASEYEAFVEGK</sequence>
<dbReference type="HAMAP" id="MF_00272">
    <property type="entry name" value="GcvH"/>
    <property type="match status" value="1"/>
</dbReference>
<feature type="modified residue" description="N6-lipoyllysine" evidence="3 4">
    <location>
        <position position="64"/>
    </location>
</feature>
<dbReference type="InterPro" id="IPR002930">
    <property type="entry name" value="GCV_H"/>
</dbReference>
<dbReference type="GO" id="GO:0005737">
    <property type="term" value="C:cytoplasm"/>
    <property type="evidence" value="ECO:0007669"/>
    <property type="project" value="TreeGrafter"/>
</dbReference>
<dbReference type="NCBIfam" id="TIGR00527">
    <property type="entry name" value="gcvH"/>
    <property type="match status" value="1"/>
</dbReference>
<feature type="domain" description="Lipoyl-binding" evidence="5">
    <location>
        <begin position="23"/>
        <end position="104"/>
    </location>
</feature>
<dbReference type="PROSITE" id="PS50968">
    <property type="entry name" value="BIOTINYL_LIPOYL"/>
    <property type="match status" value="1"/>
</dbReference>
<evidence type="ECO:0000313" key="7">
    <source>
        <dbReference type="Proteomes" id="UP000192790"/>
    </source>
</evidence>
<dbReference type="GO" id="GO:0009249">
    <property type="term" value="P:protein lipoylation"/>
    <property type="evidence" value="ECO:0007669"/>
    <property type="project" value="TreeGrafter"/>
</dbReference>
<dbReference type="OrthoDB" id="9796712at2"/>
<gene>
    <name evidence="3" type="primary">gcvH</name>
    <name evidence="6" type="ORF">SAMN02745168_1254</name>
</gene>
<dbReference type="EMBL" id="FWXW01000002">
    <property type="protein sequence ID" value="SMC49666.1"/>
    <property type="molecule type" value="Genomic_DNA"/>
</dbReference>
<dbReference type="PANTHER" id="PTHR11715">
    <property type="entry name" value="GLYCINE CLEAVAGE SYSTEM H PROTEIN"/>
    <property type="match status" value="1"/>
</dbReference>
<dbReference type="SUPFAM" id="SSF51230">
    <property type="entry name" value="Single hybrid motif"/>
    <property type="match status" value="1"/>
</dbReference>
<organism evidence="6 7">
    <name type="scientific">Papillibacter cinnamivorans DSM 12816</name>
    <dbReference type="NCBI Taxonomy" id="1122930"/>
    <lineage>
        <taxon>Bacteria</taxon>
        <taxon>Bacillati</taxon>
        <taxon>Bacillota</taxon>
        <taxon>Clostridia</taxon>
        <taxon>Eubacteriales</taxon>
        <taxon>Oscillospiraceae</taxon>
        <taxon>Papillibacter</taxon>
    </lineage>
</organism>
<protein>
    <recommendedName>
        <fullName evidence="3">Glycine cleavage system H protein</fullName>
    </recommendedName>
</protein>
<comment type="similarity">
    <text evidence="1 3">Belongs to the GcvH family.</text>
</comment>
<evidence type="ECO:0000256" key="3">
    <source>
        <dbReference type="HAMAP-Rule" id="MF_00272"/>
    </source>
</evidence>
<keyword evidence="7" id="KW-1185">Reference proteome</keyword>
<dbReference type="CDD" id="cd06848">
    <property type="entry name" value="GCS_H"/>
    <property type="match status" value="1"/>
</dbReference>
<dbReference type="GO" id="GO:0005960">
    <property type="term" value="C:glycine cleavage complex"/>
    <property type="evidence" value="ECO:0007669"/>
    <property type="project" value="InterPro"/>
</dbReference>
<dbReference type="Pfam" id="PF01597">
    <property type="entry name" value="GCV_H"/>
    <property type="match status" value="1"/>
</dbReference>
<dbReference type="PROSITE" id="PS00189">
    <property type="entry name" value="LIPOYL"/>
    <property type="match status" value="1"/>
</dbReference>
<dbReference type="STRING" id="1122930.SAMN02745168_1254"/>
<evidence type="ECO:0000256" key="4">
    <source>
        <dbReference type="PIRSR" id="PIRSR617453-50"/>
    </source>
</evidence>
<evidence type="ECO:0000313" key="6">
    <source>
        <dbReference type="EMBL" id="SMC49666.1"/>
    </source>
</evidence>
<dbReference type="NCBIfam" id="NF002270">
    <property type="entry name" value="PRK01202.1"/>
    <property type="match status" value="1"/>
</dbReference>
<reference evidence="6 7" key="1">
    <citation type="submission" date="2017-04" db="EMBL/GenBank/DDBJ databases">
        <authorList>
            <person name="Afonso C.L."/>
            <person name="Miller P.J."/>
            <person name="Scott M.A."/>
            <person name="Spackman E."/>
            <person name="Goraichik I."/>
            <person name="Dimitrov K.M."/>
            <person name="Suarez D.L."/>
            <person name="Swayne D.E."/>
        </authorList>
    </citation>
    <scope>NUCLEOTIDE SEQUENCE [LARGE SCALE GENOMIC DNA]</scope>
    <source>
        <strain evidence="6 7">DSM 12816</strain>
    </source>
</reference>
<evidence type="ECO:0000259" key="5">
    <source>
        <dbReference type="PROSITE" id="PS50968"/>
    </source>
</evidence>
<comment type="subunit">
    <text evidence="3">The glycine cleavage system is composed of four proteins: P, T, L and H.</text>
</comment>
<dbReference type="InterPro" id="IPR017453">
    <property type="entry name" value="GCV_H_sub"/>
</dbReference>
<comment type="cofactor">
    <cofactor evidence="3">
        <name>(R)-lipoate</name>
        <dbReference type="ChEBI" id="CHEBI:83088"/>
    </cofactor>
    <text evidence="3">Binds 1 lipoyl cofactor covalently.</text>
</comment>
<evidence type="ECO:0000256" key="2">
    <source>
        <dbReference type="ARBA" id="ARBA00022823"/>
    </source>
</evidence>
<comment type="function">
    <text evidence="3">The glycine cleavage system catalyzes the degradation of glycine. The H protein shuttles the methylamine group of glycine from the P protein to the T protein.</text>
</comment>
<dbReference type="PANTHER" id="PTHR11715:SF3">
    <property type="entry name" value="GLYCINE CLEAVAGE SYSTEM H PROTEIN-RELATED"/>
    <property type="match status" value="1"/>
</dbReference>
<dbReference type="InterPro" id="IPR000089">
    <property type="entry name" value="Biotin_lipoyl"/>
</dbReference>
<dbReference type="InterPro" id="IPR003016">
    <property type="entry name" value="2-oxoA_DH_lipoyl-BS"/>
</dbReference>
<dbReference type="RefSeq" id="WP_084233866.1">
    <property type="nucleotide sequence ID" value="NZ_FWXW01000002.1"/>
</dbReference>
<accession>A0A1W1ZMN1</accession>
<proteinExistence type="inferred from homology"/>
<dbReference type="Proteomes" id="UP000192790">
    <property type="component" value="Unassembled WGS sequence"/>
</dbReference>
<dbReference type="InterPro" id="IPR033753">
    <property type="entry name" value="GCV_H/Fam206"/>
</dbReference>
<evidence type="ECO:0000256" key="1">
    <source>
        <dbReference type="ARBA" id="ARBA00009249"/>
    </source>
</evidence>
<dbReference type="GO" id="GO:0019464">
    <property type="term" value="P:glycine decarboxylation via glycine cleavage system"/>
    <property type="evidence" value="ECO:0007669"/>
    <property type="project" value="UniProtKB-UniRule"/>
</dbReference>
<keyword evidence="2 3" id="KW-0450">Lipoyl</keyword>
<dbReference type="AlphaFoldDB" id="A0A1W1ZMN1"/>
<dbReference type="InterPro" id="IPR011053">
    <property type="entry name" value="Single_hybrid_motif"/>
</dbReference>
<dbReference type="Gene3D" id="2.40.50.100">
    <property type="match status" value="1"/>
</dbReference>